<reference evidence="5" key="1">
    <citation type="journal article" date="2020" name="mSystems">
        <title>Genome- and Community-Level Interaction Insights into Carbon Utilization and Element Cycling Functions of Hydrothermarchaeota in Hydrothermal Sediment.</title>
        <authorList>
            <person name="Zhou Z."/>
            <person name="Liu Y."/>
            <person name="Xu W."/>
            <person name="Pan J."/>
            <person name="Luo Z.H."/>
            <person name="Li M."/>
        </authorList>
    </citation>
    <scope>NUCLEOTIDE SEQUENCE [LARGE SCALE GENOMIC DNA]</scope>
    <source>
        <strain evidence="5">SpSt-418</strain>
    </source>
</reference>
<evidence type="ECO:0000259" key="3">
    <source>
        <dbReference type="Pfam" id="PF03816"/>
    </source>
</evidence>
<accession>A0A7C3KGE0</accession>
<dbReference type="InterPro" id="IPR027381">
    <property type="entry name" value="LytR/CpsA/Psr_C"/>
</dbReference>
<comment type="caution">
    <text evidence="5">The sequence shown here is derived from an EMBL/GenBank/DDBJ whole genome shotgun (WGS) entry which is preliminary data.</text>
</comment>
<name>A0A7C3KGE0_9CYAN</name>
<sequence>MPVSLGLAGVALISATAGAFFAVGLTSTPLMQRQLNADEASIFSKGDRISSRNLQMPELTRPVNILVLGTKVLTSDVKNPPKDLKNLGYHALVNSFDGLTDTMLLLRFNPATKKLVVLSIPRDTRTEIPGRGIDKINSANVHGGPALSARSVSNLLGGVGIDRYVTLNVQGVETLVDALGGVTVYVPKDMKYQDDSQHLYINLKAGKQHLNGAQTLQLLRYRYDRYGDIGRIQRQQMVMRALMEQSLNPAILGRLPKVLSVVQSYVDTNLSVEELAALVGFATQIDRQDVQMLTVPGSFSDTRRSKVSYWLPSSNRIETMMARYFDFGTAPQAEDLLSARIAIQDSTRQTGSTEFLLERLHAAGFSRITSDETIREPLKVTRIIAQQGDEDAARTVREALGFGEIRVESTGSLESDITIQLGRDWEQFSQKQSKQPDRPGLNTASSSSY</sequence>
<dbReference type="PANTHER" id="PTHR33392:SF6">
    <property type="entry name" value="POLYISOPRENYL-TEICHOIC ACID--PEPTIDOGLYCAN TEICHOIC ACID TRANSFERASE TAGU"/>
    <property type="match status" value="1"/>
</dbReference>
<dbReference type="InterPro" id="IPR004474">
    <property type="entry name" value="LytR_CpsA_psr"/>
</dbReference>
<feature type="domain" description="LytR/CpsA/Psr regulator C-terminal" evidence="4">
    <location>
        <begin position="339"/>
        <end position="425"/>
    </location>
</feature>
<organism evidence="5">
    <name type="scientific">Oscillatoriales cyanobacterium SpSt-418</name>
    <dbReference type="NCBI Taxonomy" id="2282169"/>
    <lineage>
        <taxon>Bacteria</taxon>
        <taxon>Bacillati</taxon>
        <taxon>Cyanobacteriota</taxon>
        <taxon>Cyanophyceae</taxon>
        <taxon>Oscillatoriophycideae</taxon>
        <taxon>Oscillatoriales</taxon>
    </lineage>
</organism>
<comment type="similarity">
    <text evidence="1">Belongs to the LytR/CpsA/Psr (LCP) family.</text>
</comment>
<dbReference type="Pfam" id="PF03816">
    <property type="entry name" value="LytR_cpsA_psr"/>
    <property type="match status" value="1"/>
</dbReference>
<dbReference type="Pfam" id="PF13399">
    <property type="entry name" value="LytR_C"/>
    <property type="match status" value="1"/>
</dbReference>
<evidence type="ECO:0000256" key="1">
    <source>
        <dbReference type="ARBA" id="ARBA00006068"/>
    </source>
</evidence>
<gene>
    <name evidence="5" type="ORF">ENR64_20905</name>
</gene>
<dbReference type="AlphaFoldDB" id="A0A7C3KGE0"/>
<dbReference type="PANTHER" id="PTHR33392">
    <property type="entry name" value="POLYISOPRENYL-TEICHOIC ACID--PEPTIDOGLYCAN TEICHOIC ACID TRANSFERASE TAGU"/>
    <property type="match status" value="1"/>
</dbReference>
<evidence type="ECO:0000256" key="2">
    <source>
        <dbReference type="SAM" id="MobiDB-lite"/>
    </source>
</evidence>
<evidence type="ECO:0000313" key="5">
    <source>
        <dbReference type="EMBL" id="HFN00167.1"/>
    </source>
</evidence>
<dbReference type="NCBIfam" id="TIGR00350">
    <property type="entry name" value="lytR_cpsA_psr"/>
    <property type="match status" value="1"/>
</dbReference>
<feature type="domain" description="Cell envelope-related transcriptional attenuator" evidence="3">
    <location>
        <begin position="100"/>
        <end position="246"/>
    </location>
</feature>
<proteinExistence type="inferred from homology"/>
<feature type="region of interest" description="Disordered" evidence="2">
    <location>
        <begin position="428"/>
        <end position="449"/>
    </location>
</feature>
<protein>
    <submittedName>
        <fullName evidence="5">LytR family transcriptional regulator</fullName>
    </submittedName>
</protein>
<dbReference type="Gene3D" id="3.40.630.190">
    <property type="entry name" value="LCP protein"/>
    <property type="match status" value="1"/>
</dbReference>
<evidence type="ECO:0000259" key="4">
    <source>
        <dbReference type="Pfam" id="PF13399"/>
    </source>
</evidence>
<dbReference type="EMBL" id="DSRU01000297">
    <property type="protein sequence ID" value="HFN00167.1"/>
    <property type="molecule type" value="Genomic_DNA"/>
</dbReference>
<dbReference type="InterPro" id="IPR050922">
    <property type="entry name" value="LytR/CpsA/Psr_CW_biosynth"/>
</dbReference>